<reference evidence="3" key="1">
    <citation type="submission" date="2016-10" db="EMBL/GenBank/DDBJ databases">
        <authorList>
            <person name="Varghese N."/>
            <person name="Submissions S."/>
        </authorList>
    </citation>
    <scope>NUCLEOTIDE SEQUENCE [LARGE SCALE GENOMIC DNA]</scope>
    <source>
        <strain evidence="3">DSM 17724</strain>
    </source>
</reference>
<sequence length="192" mass="22675">MKLLFSLSLSLLLSINVFGQKTEKPTSKDKAAIEHFKNDYKKKNYKKFSGNISVKDNQVLFDTKIIYYDKSDKITKLILQEGLVYPQLLTDFQIDKFENEDSDRTQKRFVRLQKNWKDSFEVNNIKLSNASELLFLSSDVKVKRFKISCKDPKFPNIMVYYFELTDKNATDKTPLEEFIKNSKLTYIYQKTE</sequence>
<accession>A0A1I0PAN7</accession>
<dbReference type="EMBL" id="FOIU01000001">
    <property type="protein sequence ID" value="SEW11440.1"/>
    <property type="molecule type" value="Genomic_DNA"/>
</dbReference>
<proteinExistence type="predicted"/>
<protein>
    <recommendedName>
        <fullName evidence="4">Outer membrane lipoprotein-sorting protein</fullName>
    </recommendedName>
</protein>
<keyword evidence="3" id="KW-1185">Reference proteome</keyword>
<evidence type="ECO:0008006" key="4">
    <source>
        <dbReference type="Google" id="ProtNLM"/>
    </source>
</evidence>
<dbReference type="STRING" id="356305.SAMN05421841_1107"/>
<dbReference type="OrthoDB" id="851130at2"/>
<evidence type="ECO:0000313" key="2">
    <source>
        <dbReference type="EMBL" id="SEW11440.1"/>
    </source>
</evidence>
<gene>
    <name evidence="2" type="ORF">SAMN05421841_1107</name>
</gene>
<feature type="chain" id="PRO_5011548953" description="Outer membrane lipoprotein-sorting protein" evidence="1">
    <location>
        <begin position="20"/>
        <end position="192"/>
    </location>
</feature>
<evidence type="ECO:0000256" key="1">
    <source>
        <dbReference type="SAM" id="SignalP"/>
    </source>
</evidence>
<dbReference type="RefSeq" id="WP_089791015.1">
    <property type="nucleotide sequence ID" value="NZ_FOIU01000001.1"/>
</dbReference>
<name>A0A1I0PAN7_9FLAO</name>
<feature type="signal peptide" evidence="1">
    <location>
        <begin position="1"/>
        <end position="19"/>
    </location>
</feature>
<evidence type="ECO:0000313" key="3">
    <source>
        <dbReference type="Proteomes" id="UP000199469"/>
    </source>
</evidence>
<organism evidence="2 3">
    <name type="scientific">Chryseobacterium wanjuense</name>
    <dbReference type="NCBI Taxonomy" id="356305"/>
    <lineage>
        <taxon>Bacteria</taxon>
        <taxon>Pseudomonadati</taxon>
        <taxon>Bacteroidota</taxon>
        <taxon>Flavobacteriia</taxon>
        <taxon>Flavobacteriales</taxon>
        <taxon>Weeksellaceae</taxon>
        <taxon>Chryseobacterium group</taxon>
        <taxon>Chryseobacterium</taxon>
    </lineage>
</organism>
<dbReference type="Proteomes" id="UP000199469">
    <property type="component" value="Unassembled WGS sequence"/>
</dbReference>
<dbReference type="AlphaFoldDB" id="A0A1I0PAN7"/>
<keyword evidence="1" id="KW-0732">Signal</keyword>